<evidence type="ECO:0000313" key="3">
    <source>
        <dbReference type="Proteomes" id="UP000518887"/>
    </source>
</evidence>
<reference evidence="2 3" key="1">
    <citation type="submission" date="2020-08" db="EMBL/GenBank/DDBJ databases">
        <title>Genomic Encyclopedia of Type Strains, Phase IV (KMG-IV): sequencing the most valuable type-strain genomes for metagenomic binning, comparative biology and taxonomic classification.</title>
        <authorList>
            <person name="Goeker M."/>
        </authorList>
    </citation>
    <scope>NUCLEOTIDE SEQUENCE [LARGE SCALE GENOMIC DNA]</scope>
    <source>
        <strain evidence="2 3">DSM 103462</strain>
    </source>
</reference>
<dbReference type="EMBL" id="JACHFQ010000002">
    <property type="protein sequence ID" value="MBB5225554.1"/>
    <property type="molecule type" value="Genomic_DNA"/>
</dbReference>
<comment type="caution">
    <text evidence="2">The sequence shown here is derived from an EMBL/GenBank/DDBJ whole genome shotgun (WGS) entry which is preliminary data.</text>
</comment>
<dbReference type="RefSeq" id="WP_184657938.1">
    <property type="nucleotide sequence ID" value="NZ_CP031518.1"/>
</dbReference>
<dbReference type="AlphaFoldDB" id="A0A7W8G8A5"/>
<protein>
    <recommendedName>
        <fullName evidence="4">Lipoprotein</fullName>
    </recommendedName>
</protein>
<dbReference type="Proteomes" id="UP000518887">
    <property type="component" value="Unassembled WGS sequence"/>
</dbReference>
<keyword evidence="3" id="KW-1185">Reference proteome</keyword>
<feature type="signal peptide" evidence="1">
    <location>
        <begin position="1"/>
        <end position="21"/>
    </location>
</feature>
<gene>
    <name evidence="2" type="ORF">HNP76_000898</name>
</gene>
<evidence type="ECO:0000256" key="1">
    <source>
        <dbReference type="SAM" id="SignalP"/>
    </source>
</evidence>
<sequence length="179" mass="21085">MKKILFLISALFSLAFLPADSDFPRASHNPWELIIYRPENKTDFNYVRCYVKIEDENGNDVSKSKVKATYEWTTIPNVVNNYKNLLYLDGGMAMHLNLRPGKYRFSVYTPVDKQAGFECTKSIAGKFQWESNIFEYDTENPTKVIFVTPVMDDNGFFKGEWWIDWKAPRFFKWSEMKIK</sequence>
<feature type="chain" id="PRO_5030844511" description="Lipoprotein" evidence="1">
    <location>
        <begin position="22"/>
        <end position="179"/>
    </location>
</feature>
<keyword evidence="1" id="KW-0732">Signal</keyword>
<evidence type="ECO:0008006" key="4">
    <source>
        <dbReference type="Google" id="ProtNLM"/>
    </source>
</evidence>
<name>A0A7W8G8A5_9SPIR</name>
<evidence type="ECO:0000313" key="2">
    <source>
        <dbReference type="EMBL" id="MBB5225554.1"/>
    </source>
</evidence>
<organism evidence="2 3">
    <name type="scientific">Treponema ruminis</name>
    <dbReference type="NCBI Taxonomy" id="744515"/>
    <lineage>
        <taxon>Bacteria</taxon>
        <taxon>Pseudomonadati</taxon>
        <taxon>Spirochaetota</taxon>
        <taxon>Spirochaetia</taxon>
        <taxon>Spirochaetales</taxon>
        <taxon>Treponemataceae</taxon>
        <taxon>Treponema</taxon>
    </lineage>
</organism>
<accession>A0A7W8G8A5</accession>
<proteinExistence type="predicted"/>